<protein>
    <submittedName>
        <fullName evidence="1">Uncharacterized protein</fullName>
    </submittedName>
</protein>
<dbReference type="EMBL" id="UINC01053401">
    <property type="protein sequence ID" value="SVB69872.1"/>
    <property type="molecule type" value="Genomic_DNA"/>
</dbReference>
<name>A0A382G4T1_9ZZZZ</name>
<sequence>MKFILYEYLNNLKKNSSKQSTHSKQISFDIFKG</sequence>
<reference evidence="1" key="1">
    <citation type="submission" date="2018-05" db="EMBL/GenBank/DDBJ databases">
        <authorList>
            <person name="Lanie J.A."/>
            <person name="Ng W.-L."/>
            <person name="Kazmierczak K.M."/>
            <person name="Andrzejewski T.M."/>
            <person name="Davidsen T.M."/>
            <person name="Wayne K.J."/>
            <person name="Tettelin H."/>
            <person name="Glass J.I."/>
            <person name="Rusch D."/>
            <person name="Podicherti R."/>
            <person name="Tsui H.-C.T."/>
            <person name="Winkler M.E."/>
        </authorList>
    </citation>
    <scope>NUCLEOTIDE SEQUENCE</scope>
</reference>
<evidence type="ECO:0000313" key="1">
    <source>
        <dbReference type="EMBL" id="SVB69872.1"/>
    </source>
</evidence>
<proteinExistence type="predicted"/>
<organism evidence="1">
    <name type="scientific">marine metagenome</name>
    <dbReference type="NCBI Taxonomy" id="408172"/>
    <lineage>
        <taxon>unclassified sequences</taxon>
        <taxon>metagenomes</taxon>
        <taxon>ecological metagenomes</taxon>
    </lineage>
</organism>
<gene>
    <name evidence="1" type="ORF">METZ01_LOCUS222726</name>
</gene>
<accession>A0A382G4T1</accession>
<dbReference type="AlphaFoldDB" id="A0A382G4T1"/>